<dbReference type="InterPro" id="IPR015422">
    <property type="entry name" value="PyrdxlP-dep_Trfase_small"/>
</dbReference>
<proteinExistence type="inferred from homology"/>
<accession>A0A0D9WQF7</accession>
<evidence type="ECO:0000313" key="6">
    <source>
        <dbReference type="Proteomes" id="UP000032180"/>
    </source>
</evidence>
<dbReference type="InterPro" id="IPR015424">
    <property type="entry name" value="PyrdxlP-dep_Trfase"/>
</dbReference>
<name>A0A0D9WQF7_9ORYZ</name>
<dbReference type="PANTHER" id="PTHR45744:SF8">
    <property type="entry name" value="OS06G0345200 PROTEIN"/>
    <property type="match status" value="1"/>
</dbReference>
<dbReference type="GO" id="GO:0004838">
    <property type="term" value="F:L-tyrosine-2-oxoglutarate transaminase activity"/>
    <property type="evidence" value="ECO:0007669"/>
    <property type="project" value="TreeGrafter"/>
</dbReference>
<dbReference type="AlphaFoldDB" id="A0A0D9WQF7"/>
<dbReference type="SUPFAM" id="SSF53383">
    <property type="entry name" value="PLP-dependent transferases"/>
    <property type="match status" value="1"/>
</dbReference>
<dbReference type="InterPro" id="IPR004839">
    <property type="entry name" value="Aminotransferase_I/II_large"/>
</dbReference>
<organism evidence="5 6">
    <name type="scientific">Leersia perrieri</name>
    <dbReference type="NCBI Taxonomy" id="77586"/>
    <lineage>
        <taxon>Eukaryota</taxon>
        <taxon>Viridiplantae</taxon>
        <taxon>Streptophyta</taxon>
        <taxon>Embryophyta</taxon>
        <taxon>Tracheophyta</taxon>
        <taxon>Spermatophyta</taxon>
        <taxon>Magnoliopsida</taxon>
        <taxon>Liliopsida</taxon>
        <taxon>Poales</taxon>
        <taxon>Poaceae</taxon>
        <taxon>BOP clade</taxon>
        <taxon>Oryzoideae</taxon>
        <taxon>Oryzeae</taxon>
        <taxon>Oryzinae</taxon>
        <taxon>Leersia</taxon>
    </lineage>
</organism>
<dbReference type="PANTHER" id="PTHR45744">
    <property type="entry name" value="TYROSINE AMINOTRANSFERASE"/>
    <property type="match status" value="1"/>
</dbReference>
<comment type="similarity">
    <text evidence="2">Belongs to the class-I pyridoxal-phosphate-dependent aminotransferase family.</text>
</comment>
<evidence type="ECO:0000313" key="5">
    <source>
        <dbReference type="EnsemblPlants" id="LPERR06G12860.1"/>
    </source>
</evidence>
<dbReference type="Gramene" id="LPERR06G12860.1">
    <property type="protein sequence ID" value="LPERR06G12860.1"/>
    <property type="gene ID" value="LPERR06G12860"/>
</dbReference>
<sequence length="494" mass="54433">MDGDGGKRWRFANPNPAVAAAGERSIQRYLVQLHACLDEHGPRPIIPLSHGDPSSSACFRTTPEAEEAVAAAVRSGEYWATPPPPPASPLAVAEYLSGDLPYELCTDDIFLTSGCTQAIEIVMSVFGQPGANILLPKPGYPKHEAHAVFHRMEVRFYDLVPERGWEVDVESIEALADDNTVAIVITNPNNPCGNVYTYEHLSKIADTASKLGVLVIADEVYGHLVYGSNPFVPMGLFGETAPVLTLGAISKRWIVPGWRFGWIAICDPKGILKETKVVDSLRSFRNLTTDPATFIQGAIPHIMKNTNDEFFSKTVELLKETAEICYGEIMEIKCITCPHKPEGSFFMMVKLDVSQLLDICDDVDFCSKLVKEESVVLLPGKTVIIRKRMAKGGKTTKVYQIIVESLGHGKLVAHYLCTGSTKAKTRTRKGQVLLPEASITFQLTFNKYFGESRTSNKCFGESEAPIGMSERSIKMNRLCLFVLVVQILDPTNEF</sequence>
<reference evidence="6" key="2">
    <citation type="submission" date="2013-12" db="EMBL/GenBank/DDBJ databases">
        <authorList>
            <person name="Yu Y."/>
            <person name="Lee S."/>
            <person name="de Baynast K."/>
            <person name="Wissotski M."/>
            <person name="Liu L."/>
            <person name="Talag J."/>
            <person name="Goicoechea J."/>
            <person name="Angelova A."/>
            <person name="Jetty R."/>
            <person name="Kudrna D."/>
            <person name="Golser W."/>
            <person name="Rivera L."/>
            <person name="Zhang J."/>
            <person name="Wing R."/>
        </authorList>
    </citation>
    <scope>NUCLEOTIDE SEQUENCE</scope>
</reference>
<protein>
    <recommendedName>
        <fullName evidence="4">Aminotransferase class I/classII large domain-containing protein</fullName>
    </recommendedName>
</protein>
<reference evidence="5" key="3">
    <citation type="submission" date="2015-04" db="UniProtKB">
        <authorList>
            <consortium name="EnsemblPlants"/>
        </authorList>
    </citation>
    <scope>IDENTIFICATION</scope>
</reference>
<dbReference type="Gene3D" id="3.90.1150.10">
    <property type="entry name" value="Aspartate Aminotransferase, domain 1"/>
    <property type="match status" value="1"/>
</dbReference>
<dbReference type="Gene3D" id="3.40.640.10">
    <property type="entry name" value="Type I PLP-dependent aspartate aminotransferase-like (Major domain)"/>
    <property type="match status" value="1"/>
</dbReference>
<keyword evidence="3" id="KW-0663">Pyridoxal phosphate</keyword>
<feature type="domain" description="Aminotransferase class I/classII large" evidence="4">
    <location>
        <begin position="44"/>
        <end position="383"/>
    </location>
</feature>
<dbReference type="InterPro" id="IPR015421">
    <property type="entry name" value="PyrdxlP-dep_Trfase_major"/>
</dbReference>
<keyword evidence="6" id="KW-1185">Reference proteome</keyword>
<evidence type="ECO:0000256" key="3">
    <source>
        <dbReference type="ARBA" id="ARBA00022898"/>
    </source>
</evidence>
<reference evidence="5 6" key="1">
    <citation type="submission" date="2012-08" db="EMBL/GenBank/DDBJ databases">
        <title>Oryza genome evolution.</title>
        <authorList>
            <person name="Wing R.A."/>
        </authorList>
    </citation>
    <scope>NUCLEOTIDE SEQUENCE</scope>
</reference>
<dbReference type="GO" id="GO:0006572">
    <property type="term" value="P:L-tyrosine catabolic process"/>
    <property type="evidence" value="ECO:0007669"/>
    <property type="project" value="TreeGrafter"/>
</dbReference>
<evidence type="ECO:0000256" key="2">
    <source>
        <dbReference type="ARBA" id="ARBA00007441"/>
    </source>
</evidence>
<dbReference type="Pfam" id="PF00155">
    <property type="entry name" value="Aminotran_1_2"/>
    <property type="match status" value="1"/>
</dbReference>
<dbReference type="Proteomes" id="UP000032180">
    <property type="component" value="Chromosome 6"/>
</dbReference>
<comment type="cofactor">
    <cofactor evidence="1">
        <name>pyridoxal 5'-phosphate</name>
        <dbReference type="ChEBI" id="CHEBI:597326"/>
    </cofactor>
</comment>
<evidence type="ECO:0000256" key="1">
    <source>
        <dbReference type="ARBA" id="ARBA00001933"/>
    </source>
</evidence>
<dbReference type="NCBIfam" id="TIGR01265">
    <property type="entry name" value="tyr_nico_aTase"/>
    <property type="match status" value="1"/>
</dbReference>
<dbReference type="GO" id="GO:0030170">
    <property type="term" value="F:pyridoxal phosphate binding"/>
    <property type="evidence" value="ECO:0007669"/>
    <property type="project" value="InterPro"/>
</dbReference>
<dbReference type="InterPro" id="IPR005958">
    <property type="entry name" value="TyrNic_aminoTrfase"/>
</dbReference>
<dbReference type="EnsemblPlants" id="LPERR06G12860.1">
    <property type="protein sequence ID" value="LPERR06G12860.1"/>
    <property type="gene ID" value="LPERR06G12860"/>
</dbReference>
<evidence type="ECO:0000259" key="4">
    <source>
        <dbReference type="Pfam" id="PF00155"/>
    </source>
</evidence>
<dbReference type="CDD" id="cd00609">
    <property type="entry name" value="AAT_like"/>
    <property type="match status" value="1"/>
</dbReference>
<dbReference type="STRING" id="77586.A0A0D9WQF7"/>
<dbReference type="eggNOG" id="KOG0259">
    <property type="taxonomic scope" value="Eukaryota"/>
</dbReference>